<dbReference type="Proteomes" id="UP001500889">
    <property type="component" value="Chromosome O"/>
</dbReference>
<sequence>MSPASKQTAIRLRLRLGAAVYLVFLCLLAHGPSFALCNGSDGENMQKYANDSLTEVEADADAPIWSQFLEDYVLSQSSSQRASKDLPYMGGGDMGMSMSMNGPLNYHSSAYKRPGNNIYITRRIGEAVELEPHLRKPVESQSPIVNPQFRPMTNQMLHQQQQQHMQQQQQQQQQRQQPGFLQQLFGIGGSSGGGNSNPNPPPQQQHLRPVPLQQQQQQQQQHLQGDNRQPTTFRAVSENDLYLLGAIEKLVYRVDYLESRVRRSEQLIYYLMAGNNQKEVKDPCPTNFTRISDNCYYINSQQQVNWKTANSACKALNSHLAEFEKVSENEEIMAYLLNQPTHRGRDYWLGGLNPGLLWIWSNSAKPVNPNTNLTSIAMSQKSENATAANLVESAEEPSEDSSSSDVLNNTVQIEGKGRCLRLSYNAGKHSYVYYGQECTSRHYYICEHEDKTLDNKIKKISRELKLFDGANDSHM</sequence>
<evidence type="ECO:0000256" key="1">
    <source>
        <dbReference type="SAM" id="MobiDB-lite"/>
    </source>
</evidence>
<accession>A0AAU9F6U0</accession>
<dbReference type="InterPro" id="IPR001304">
    <property type="entry name" value="C-type_lectin-like"/>
</dbReference>
<dbReference type="SMART" id="SM00034">
    <property type="entry name" value="CLECT"/>
    <property type="match status" value="1"/>
</dbReference>
<proteinExistence type="predicted"/>
<dbReference type="InterPro" id="IPR016187">
    <property type="entry name" value="CTDL_fold"/>
</dbReference>
<dbReference type="FunFam" id="3.10.100.10:FF:000110">
    <property type="entry name" value="GM24217"/>
    <property type="match status" value="1"/>
</dbReference>
<feature type="compositionally biased region" description="Gly residues" evidence="1">
    <location>
        <begin position="186"/>
        <end position="195"/>
    </location>
</feature>
<feature type="compositionally biased region" description="Low complexity" evidence="1">
    <location>
        <begin position="155"/>
        <end position="185"/>
    </location>
</feature>
<dbReference type="SUPFAM" id="SSF56436">
    <property type="entry name" value="C-type lectin-like"/>
    <property type="match status" value="1"/>
</dbReference>
<protein>
    <recommendedName>
        <fullName evidence="2">C-type lectin domain-containing protein</fullName>
    </recommendedName>
</protein>
<reference evidence="3 4" key="1">
    <citation type="submission" date="2024-02" db="EMBL/GenBank/DDBJ databases">
        <title>A chromosome-level genome assembly of Drosophila madeirensis, a fruit fly species endemic to Madeira island.</title>
        <authorList>
            <person name="Tomihara K."/>
            <person name="Llopart A."/>
            <person name="Yamamoto D."/>
        </authorList>
    </citation>
    <scope>NUCLEOTIDE SEQUENCE [LARGE SCALE GENOMIC DNA]</scope>
    <source>
        <strain evidence="3 4">RF1</strain>
    </source>
</reference>
<feature type="region of interest" description="Disordered" evidence="1">
    <location>
        <begin position="155"/>
        <end position="230"/>
    </location>
</feature>
<dbReference type="AlphaFoldDB" id="A0AAU9F6U0"/>
<dbReference type="Gene3D" id="3.10.100.10">
    <property type="entry name" value="Mannose-Binding Protein A, subunit A"/>
    <property type="match status" value="1"/>
</dbReference>
<evidence type="ECO:0000313" key="4">
    <source>
        <dbReference type="Proteomes" id="UP001500889"/>
    </source>
</evidence>
<name>A0AAU9F6U0_DROMD</name>
<dbReference type="EMBL" id="AP029263">
    <property type="protein sequence ID" value="BFF89337.1"/>
    <property type="molecule type" value="Genomic_DNA"/>
</dbReference>
<dbReference type="CDD" id="cd00037">
    <property type="entry name" value="CLECT"/>
    <property type="match status" value="1"/>
</dbReference>
<dbReference type="InterPro" id="IPR050828">
    <property type="entry name" value="C-type_lectin/matrix_domain"/>
</dbReference>
<dbReference type="PROSITE" id="PS50041">
    <property type="entry name" value="C_TYPE_LECTIN_2"/>
    <property type="match status" value="1"/>
</dbReference>
<evidence type="ECO:0000259" key="2">
    <source>
        <dbReference type="PROSITE" id="PS50041"/>
    </source>
</evidence>
<keyword evidence="4" id="KW-1185">Reference proteome</keyword>
<feature type="domain" description="C-type lectin" evidence="2">
    <location>
        <begin position="291"/>
        <end position="447"/>
    </location>
</feature>
<organism evidence="3 4">
    <name type="scientific">Drosophila madeirensis</name>
    <name type="common">Fruit fly</name>
    <dbReference type="NCBI Taxonomy" id="30013"/>
    <lineage>
        <taxon>Eukaryota</taxon>
        <taxon>Metazoa</taxon>
        <taxon>Ecdysozoa</taxon>
        <taxon>Arthropoda</taxon>
        <taxon>Hexapoda</taxon>
        <taxon>Insecta</taxon>
        <taxon>Pterygota</taxon>
        <taxon>Neoptera</taxon>
        <taxon>Endopterygota</taxon>
        <taxon>Diptera</taxon>
        <taxon>Brachycera</taxon>
        <taxon>Muscomorpha</taxon>
        <taxon>Ephydroidea</taxon>
        <taxon>Drosophilidae</taxon>
        <taxon>Drosophila</taxon>
        <taxon>Sophophora</taxon>
    </lineage>
</organism>
<dbReference type="PANTHER" id="PTHR45710">
    <property type="entry name" value="C-TYPE LECTIN DOMAIN-CONTAINING PROTEIN 180"/>
    <property type="match status" value="1"/>
</dbReference>
<evidence type="ECO:0000313" key="3">
    <source>
        <dbReference type="EMBL" id="BFF89337.1"/>
    </source>
</evidence>
<dbReference type="InterPro" id="IPR016186">
    <property type="entry name" value="C-type_lectin-like/link_sf"/>
</dbReference>
<gene>
    <name evidence="3" type="ORF">DMAD_08122</name>
</gene>
<dbReference type="PANTHER" id="PTHR45710:SF26">
    <property type="entry name" value="RH26557P"/>
    <property type="match status" value="1"/>
</dbReference>
<feature type="compositionally biased region" description="Low complexity" evidence="1">
    <location>
        <begin position="204"/>
        <end position="224"/>
    </location>
</feature>